<dbReference type="OrthoDB" id="4075615at2"/>
<dbReference type="AlphaFoldDB" id="A0A1C4WWY3"/>
<evidence type="ECO:0000313" key="4">
    <source>
        <dbReference type="Proteomes" id="UP000198242"/>
    </source>
</evidence>
<proteinExistence type="predicted"/>
<organism evidence="3 4">
    <name type="scientific">Micromonospora viridifaciens</name>
    <dbReference type="NCBI Taxonomy" id="1881"/>
    <lineage>
        <taxon>Bacteria</taxon>
        <taxon>Bacillati</taxon>
        <taxon>Actinomycetota</taxon>
        <taxon>Actinomycetes</taxon>
        <taxon>Micromonosporales</taxon>
        <taxon>Micromonosporaceae</taxon>
        <taxon>Micromonospora</taxon>
    </lineage>
</organism>
<feature type="domain" description="DUF4872" evidence="2">
    <location>
        <begin position="154"/>
        <end position="323"/>
    </location>
</feature>
<dbReference type="Pfam" id="PF14399">
    <property type="entry name" value="BtrH_N"/>
    <property type="match status" value="1"/>
</dbReference>
<dbReference type="Proteomes" id="UP000198242">
    <property type="component" value="Chromosome I"/>
</dbReference>
<gene>
    <name evidence="3" type="ORF">GA0074695_2830</name>
</gene>
<reference evidence="4" key="1">
    <citation type="submission" date="2016-06" db="EMBL/GenBank/DDBJ databases">
        <authorList>
            <person name="Varghese N."/>
            <person name="Submissions Spin"/>
        </authorList>
    </citation>
    <scope>NUCLEOTIDE SEQUENCE [LARGE SCALE GENOMIC DNA]</scope>
    <source>
        <strain evidence="4">DSM 43909</strain>
    </source>
</reference>
<name>A0A1C4WWY3_MICVI</name>
<dbReference type="RefSeq" id="WP_089006666.1">
    <property type="nucleotide sequence ID" value="NZ_LT607411.1"/>
</dbReference>
<dbReference type="EMBL" id="LT607411">
    <property type="protein sequence ID" value="SCF00683.1"/>
    <property type="molecule type" value="Genomic_DNA"/>
</dbReference>
<evidence type="ECO:0000313" key="3">
    <source>
        <dbReference type="EMBL" id="SCF00683.1"/>
    </source>
</evidence>
<accession>A0A1C4WWY3</accession>
<dbReference type="InterPro" id="IPR032369">
    <property type="entry name" value="DUF4872"/>
</dbReference>
<evidence type="ECO:0000259" key="1">
    <source>
        <dbReference type="Pfam" id="PF14399"/>
    </source>
</evidence>
<protein>
    <submittedName>
        <fullName evidence="3">Butirosin biosynthesis protein H, N-terminal</fullName>
    </submittedName>
</protein>
<sequence>MIIENVAFPAGQHCETTTLGALLRHEGLDLSEPMLFGLGEGLGFVYWDAKSMDFPFLGGRSKPTTITRTVADRLGLTLHIQETASPRRAWQNVAAALAAGRPVGLQLDSYHLDYFTTKVHFGAHFVAMYGYDDTHAYLIDTAQQGGTVRTTLTSLDRARNERGPMTARNLSYTIASPTGRPDLRDPIRTAIRNNAHAFLNPPIANLGHRGIAKAARQVARWLDRSSDPSHHLPLLAALMEHGGTGGALFRAMYRDFLAECATIVEDDNVRLGHQLYGAIAPLWTEVSHHITAAGTTGNPDHLTQASAILTELADREHHAMQILAGIRTD</sequence>
<keyword evidence="4" id="KW-1185">Reference proteome</keyword>
<dbReference type="InterPro" id="IPR026935">
    <property type="entry name" value="BtrH_N"/>
</dbReference>
<feature type="domain" description="Butirosin biosynthesis protein H N-terminal" evidence="1">
    <location>
        <begin position="13"/>
        <end position="141"/>
    </location>
</feature>
<dbReference type="Pfam" id="PF16169">
    <property type="entry name" value="DUF4872"/>
    <property type="match status" value="1"/>
</dbReference>
<evidence type="ECO:0000259" key="2">
    <source>
        <dbReference type="Pfam" id="PF16169"/>
    </source>
</evidence>